<dbReference type="Proteomes" id="UP000218899">
    <property type="component" value="Chromosome"/>
</dbReference>
<gene>
    <name evidence="4" type="ORF">SVA_0987</name>
</gene>
<organism evidence="4 5">
    <name type="scientific">Sulfurifustis variabilis</name>
    <dbReference type="NCBI Taxonomy" id="1675686"/>
    <lineage>
        <taxon>Bacteria</taxon>
        <taxon>Pseudomonadati</taxon>
        <taxon>Pseudomonadota</taxon>
        <taxon>Gammaproteobacteria</taxon>
        <taxon>Acidiferrobacterales</taxon>
        <taxon>Acidiferrobacteraceae</taxon>
        <taxon>Sulfurifustis</taxon>
    </lineage>
</organism>
<dbReference type="InterPro" id="IPR012340">
    <property type="entry name" value="NA-bd_OB-fold"/>
</dbReference>
<sequence length="124" mass="13223">MTEFLVVLVVILVAGATLYSFLEDILLFFELRNGPKEIKHHSGTEALVGQRCQVTESGGGTSLRVLLNGENWQASLSKSVSGVPAVGSLLRVVGVSGLILHVEPLSESNSLDPPPLKATSERSR</sequence>
<keyword evidence="5" id="KW-1185">Reference proteome</keyword>
<feature type="transmembrane region" description="Helical" evidence="2">
    <location>
        <begin position="6"/>
        <end position="29"/>
    </location>
</feature>
<reference evidence="4 5" key="1">
    <citation type="submission" date="2015-08" db="EMBL/GenBank/DDBJ databases">
        <title>Complete genome sequence of Sulfurifustis variabilis.</title>
        <authorList>
            <person name="Miura A."/>
            <person name="Kojima H."/>
            <person name="Fukui M."/>
        </authorList>
    </citation>
    <scope>NUCLEOTIDE SEQUENCE [LARGE SCALE GENOMIC DNA]</scope>
    <source>
        <strain evidence="5">skN76</strain>
    </source>
</reference>
<keyword evidence="2" id="KW-1133">Transmembrane helix</keyword>
<dbReference type="SUPFAM" id="SSF141322">
    <property type="entry name" value="NfeD domain-like"/>
    <property type="match status" value="1"/>
</dbReference>
<name>A0A1B4V232_9GAMM</name>
<evidence type="ECO:0000256" key="1">
    <source>
        <dbReference type="SAM" id="MobiDB-lite"/>
    </source>
</evidence>
<dbReference type="Pfam" id="PF01957">
    <property type="entry name" value="NfeD"/>
    <property type="match status" value="1"/>
</dbReference>
<dbReference type="RefSeq" id="WP_096459576.1">
    <property type="nucleotide sequence ID" value="NZ_AP014936.1"/>
</dbReference>
<dbReference type="AlphaFoldDB" id="A0A1B4V232"/>
<feature type="domain" description="NfeD-like C-terminal" evidence="3">
    <location>
        <begin position="45"/>
        <end position="104"/>
    </location>
</feature>
<feature type="region of interest" description="Disordered" evidence="1">
    <location>
        <begin position="105"/>
        <end position="124"/>
    </location>
</feature>
<dbReference type="Gene3D" id="2.40.50.140">
    <property type="entry name" value="Nucleic acid-binding proteins"/>
    <property type="match status" value="1"/>
</dbReference>
<keyword evidence="2" id="KW-0472">Membrane</keyword>
<dbReference type="InterPro" id="IPR002810">
    <property type="entry name" value="NfeD-like_C"/>
</dbReference>
<dbReference type="EMBL" id="AP014936">
    <property type="protein sequence ID" value="BAU47566.1"/>
    <property type="molecule type" value="Genomic_DNA"/>
</dbReference>
<evidence type="ECO:0000313" key="5">
    <source>
        <dbReference type="Proteomes" id="UP000218899"/>
    </source>
</evidence>
<keyword evidence="2" id="KW-0812">Transmembrane</keyword>
<evidence type="ECO:0000313" key="4">
    <source>
        <dbReference type="EMBL" id="BAU47566.1"/>
    </source>
</evidence>
<dbReference type="KEGG" id="sva:SVA_0987"/>
<evidence type="ECO:0000256" key="2">
    <source>
        <dbReference type="SAM" id="Phobius"/>
    </source>
</evidence>
<evidence type="ECO:0000259" key="3">
    <source>
        <dbReference type="Pfam" id="PF01957"/>
    </source>
</evidence>
<proteinExistence type="predicted"/>
<protein>
    <recommendedName>
        <fullName evidence="3">NfeD-like C-terminal domain-containing protein</fullName>
    </recommendedName>
</protein>
<accession>A0A1B4V232</accession>